<dbReference type="InterPro" id="IPR054502">
    <property type="entry name" value="bHLH-TF_ACT-like_plant"/>
</dbReference>
<evidence type="ECO:0000256" key="1">
    <source>
        <dbReference type="ARBA" id="ARBA00004123"/>
    </source>
</evidence>
<keyword evidence="8" id="KW-1185">Reference proteome</keyword>
<evidence type="ECO:0000313" key="8">
    <source>
        <dbReference type="Proteomes" id="UP000823749"/>
    </source>
</evidence>
<name>A0AAV6JDE2_9ERIC</name>
<organism evidence="7 8">
    <name type="scientific">Rhododendron griersonianum</name>
    <dbReference type="NCBI Taxonomy" id="479676"/>
    <lineage>
        <taxon>Eukaryota</taxon>
        <taxon>Viridiplantae</taxon>
        <taxon>Streptophyta</taxon>
        <taxon>Embryophyta</taxon>
        <taxon>Tracheophyta</taxon>
        <taxon>Spermatophyta</taxon>
        <taxon>Magnoliopsida</taxon>
        <taxon>eudicotyledons</taxon>
        <taxon>Gunneridae</taxon>
        <taxon>Pentapetalae</taxon>
        <taxon>asterids</taxon>
        <taxon>Ericales</taxon>
        <taxon>Ericaceae</taxon>
        <taxon>Ericoideae</taxon>
        <taxon>Rhodoreae</taxon>
        <taxon>Rhododendron</taxon>
    </lineage>
</organism>
<dbReference type="InterPro" id="IPR025610">
    <property type="entry name" value="MYC/MYB_N"/>
</dbReference>
<dbReference type="InterPro" id="IPR011598">
    <property type="entry name" value="bHLH_dom"/>
</dbReference>
<dbReference type="AlphaFoldDB" id="A0AAV6JDE2"/>
<dbReference type="SUPFAM" id="SSF47459">
    <property type="entry name" value="HLH, helix-loop-helix DNA-binding domain"/>
    <property type="match status" value="1"/>
</dbReference>
<comment type="subcellular location">
    <subcellularLocation>
        <location evidence="1">Nucleus</location>
    </subcellularLocation>
</comment>
<dbReference type="Pfam" id="PF14215">
    <property type="entry name" value="bHLH-MYC_N"/>
    <property type="match status" value="1"/>
</dbReference>
<evidence type="ECO:0000256" key="4">
    <source>
        <dbReference type="ARBA" id="ARBA00023163"/>
    </source>
</evidence>
<evidence type="ECO:0000259" key="6">
    <source>
        <dbReference type="PROSITE" id="PS50888"/>
    </source>
</evidence>
<evidence type="ECO:0000313" key="7">
    <source>
        <dbReference type="EMBL" id="KAG5538387.1"/>
    </source>
</evidence>
<dbReference type="PANTHER" id="PTHR46266:SF1">
    <property type="entry name" value="TRANSCRIPTION FACTOR MYC1"/>
    <property type="match status" value="1"/>
</dbReference>
<comment type="caution">
    <text evidence="7">The sequence shown here is derived from an EMBL/GenBank/DDBJ whole genome shotgun (WGS) entry which is preliminary data.</text>
</comment>
<dbReference type="Proteomes" id="UP000823749">
    <property type="component" value="Chromosome 7"/>
</dbReference>
<evidence type="ECO:0000256" key="3">
    <source>
        <dbReference type="ARBA" id="ARBA00023159"/>
    </source>
</evidence>
<sequence>MCWRMAKGAQNQQGVPENLRRQLAVAVRSVQWSYGIFWSMSTKQEGVLEWGDGYYNGEIKTRKTVPAMELKPDKMGLQRSEQLKELYECLLEGEESDQQANMPSAALSPDDLTDAEWYYLVCMSFVFNPGQGLPGRALANSQAIWLCNAHSADSKVFSRSLLAKVRSSRAMICFRFGSNFSLFTCTVICFPHLGGVIELGVTELVLEDPSLIQHIKTSLLEFSKPVCCEKSSSGPPHRDDDADFMYAKVDHEMVNTISLESFYSPTEDMGFDREGLNDLEKNNQDNLTMGSPDECSNGCEHNHQTEDSFLLENVNDDFSNCVQVSMNSSDCISQVVVNQEKFVSPPKGDKNKFKELQEGNDMKFGSLDIGTDDDLHYKRTLSAVLMRNSYRLLDNLCFHSWDYKSSFVSWKKGVIRNGHRPQVPQQMLKKILVDVPLMHGFSLKSQQGNGGKCWLLKQESDRMCVQRALPDEGIENDKFLVLKSMIPSTTMVDKATILGDTIEYLKELEGRVGELESCIDLAEHEARRKYPDEVEQISENNENRRIGNSKKPWINKRKACDIDETDPELSRVVPKDGPLFDMKVKIKEQEVLIELRCPSREYLLLDIIDAMNNLNLDAHTVQSSTIDGILTVTLQSKFRGAAVASARMIKQALSTVAG</sequence>
<evidence type="ECO:0000256" key="5">
    <source>
        <dbReference type="ARBA" id="ARBA00023242"/>
    </source>
</evidence>
<dbReference type="Pfam" id="PF22754">
    <property type="entry name" value="bHLH-TF_ACT-like_plant"/>
    <property type="match status" value="1"/>
</dbReference>
<feature type="domain" description="BHLH" evidence="6">
    <location>
        <begin position="459"/>
        <end position="508"/>
    </location>
</feature>
<reference evidence="7" key="1">
    <citation type="submission" date="2020-08" db="EMBL/GenBank/DDBJ databases">
        <title>Plant Genome Project.</title>
        <authorList>
            <person name="Zhang R.-G."/>
        </authorList>
    </citation>
    <scope>NUCLEOTIDE SEQUENCE</scope>
    <source>
        <strain evidence="7">WSP0</strain>
        <tissue evidence="7">Leaf</tissue>
    </source>
</reference>
<protein>
    <recommendedName>
        <fullName evidence="6">BHLH domain-containing protein</fullName>
    </recommendedName>
</protein>
<keyword evidence="5" id="KW-0539">Nucleus</keyword>
<keyword evidence="4" id="KW-0804">Transcription</keyword>
<keyword evidence="2" id="KW-0805">Transcription regulation</keyword>
<dbReference type="Gene3D" id="4.10.280.10">
    <property type="entry name" value="Helix-loop-helix DNA-binding domain"/>
    <property type="match status" value="1"/>
</dbReference>
<dbReference type="GO" id="GO:0080090">
    <property type="term" value="P:regulation of primary metabolic process"/>
    <property type="evidence" value="ECO:0007669"/>
    <property type="project" value="UniProtKB-ARBA"/>
</dbReference>
<keyword evidence="3" id="KW-0010">Activator</keyword>
<dbReference type="PANTHER" id="PTHR46266">
    <property type="entry name" value="TRANSCRIPTION FACTOR TT8"/>
    <property type="match status" value="1"/>
</dbReference>
<dbReference type="EMBL" id="JACTNZ010000007">
    <property type="protein sequence ID" value="KAG5538387.1"/>
    <property type="molecule type" value="Genomic_DNA"/>
</dbReference>
<dbReference type="PROSITE" id="PS50888">
    <property type="entry name" value="BHLH"/>
    <property type="match status" value="1"/>
</dbReference>
<dbReference type="InterPro" id="IPR036638">
    <property type="entry name" value="HLH_DNA-bd_sf"/>
</dbReference>
<gene>
    <name evidence="7" type="ORF">RHGRI_019086</name>
</gene>
<dbReference type="GO" id="GO:0046983">
    <property type="term" value="F:protein dimerization activity"/>
    <property type="evidence" value="ECO:0007669"/>
    <property type="project" value="InterPro"/>
</dbReference>
<dbReference type="GO" id="GO:0005634">
    <property type="term" value="C:nucleus"/>
    <property type="evidence" value="ECO:0007669"/>
    <property type="project" value="UniProtKB-SubCell"/>
</dbReference>
<evidence type="ECO:0000256" key="2">
    <source>
        <dbReference type="ARBA" id="ARBA00023015"/>
    </source>
</evidence>
<proteinExistence type="predicted"/>
<accession>A0AAV6JDE2</accession>